<organism evidence="1 2">
    <name type="scientific">Xylocopa violacea</name>
    <name type="common">Violet carpenter bee</name>
    <name type="synonym">Apis violacea</name>
    <dbReference type="NCBI Taxonomy" id="135666"/>
    <lineage>
        <taxon>Eukaryota</taxon>
        <taxon>Metazoa</taxon>
        <taxon>Ecdysozoa</taxon>
        <taxon>Arthropoda</taxon>
        <taxon>Hexapoda</taxon>
        <taxon>Insecta</taxon>
        <taxon>Pterygota</taxon>
        <taxon>Neoptera</taxon>
        <taxon>Endopterygota</taxon>
        <taxon>Hymenoptera</taxon>
        <taxon>Apocrita</taxon>
        <taxon>Aculeata</taxon>
        <taxon>Apoidea</taxon>
        <taxon>Anthophila</taxon>
        <taxon>Apidae</taxon>
        <taxon>Xylocopa</taxon>
        <taxon>Xylocopa</taxon>
    </lineage>
</organism>
<keyword evidence="2" id="KW-1185">Reference proteome</keyword>
<comment type="caution">
    <text evidence="1">The sequence shown here is derived from an EMBL/GenBank/DDBJ whole genome shotgun (WGS) entry which is preliminary data.</text>
</comment>
<reference evidence="1 2" key="1">
    <citation type="submission" date="2024-08" db="EMBL/GenBank/DDBJ databases">
        <authorList>
            <person name="Will J Nash"/>
            <person name="Angela Man"/>
            <person name="Seanna McTaggart"/>
            <person name="Kendall Baker"/>
            <person name="Tom Barker"/>
            <person name="Leah Catchpole"/>
            <person name="Alex Durrant"/>
            <person name="Karim Gharbi"/>
            <person name="Naomi Irish"/>
            <person name="Gemy Kaithakottil"/>
            <person name="Debby Ku"/>
            <person name="Aaliyah Providence"/>
            <person name="Felix Shaw"/>
            <person name="David Swarbreck"/>
            <person name="Chris Watkins"/>
            <person name="Ann M. McCartney"/>
            <person name="Giulio Formenti"/>
            <person name="Alice Mouton"/>
            <person name="Noel Vella"/>
            <person name="Bjorn M von Reumont"/>
            <person name="Adriana Vella"/>
            <person name="Wilfried Haerty"/>
        </authorList>
    </citation>
    <scope>NUCLEOTIDE SEQUENCE [LARGE SCALE GENOMIC DNA]</scope>
</reference>
<proteinExistence type="predicted"/>
<protein>
    <submittedName>
        <fullName evidence="1">Uncharacterized protein</fullName>
    </submittedName>
</protein>
<evidence type="ECO:0000313" key="1">
    <source>
        <dbReference type="EMBL" id="CAL7943031.1"/>
    </source>
</evidence>
<sequence length="129" mass="14597">MGNNKGGDMKNRVQKVSLFNQYLNRLKGIEGYRVSNVPLFRTPSNISSSINALAKQKAYRELLLRSKRVKRNESNRETMKISVQALYAIRSHGIVPIETNLVIKFSQRPFVRVSISFSNVVIEIIGTAS</sequence>
<accession>A0ABP1NPR0</accession>
<dbReference type="EMBL" id="CAXAJV020001293">
    <property type="protein sequence ID" value="CAL7943031.1"/>
    <property type="molecule type" value="Genomic_DNA"/>
</dbReference>
<gene>
    <name evidence="1" type="ORF">XYLVIOL_LOCUS5852</name>
</gene>
<dbReference type="Proteomes" id="UP001642520">
    <property type="component" value="Unassembled WGS sequence"/>
</dbReference>
<name>A0ABP1NPR0_XYLVO</name>
<evidence type="ECO:0000313" key="2">
    <source>
        <dbReference type="Proteomes" id="UP001642520"/>
    </source>
</evidence>